<feature type="compositionally biased region" description="Basic residues" evidence="3">
    <location>
        <begin position="276"/>
        <end position="286"/>
    </location>
</feature>
<dbReference type="Gene3D" id="2.40.40.50">
    <property type="entry name" value="Ubiquitin fusion degradation protein UFD1, N-terminal domain"/>
    <property type="match status" value="1"/>
</dbReference>
<feature type="compositionally biased region" description="Basic and acidic residues" evidence="3">
    <location>
        <begin position="230"/>
        <end position="244"/>
    </location>
</feature>
<feature type="domain" description="Ubiquitin fusion degradation protein UFD1 N-terminal subdomain 1" evidence="4">
    <location>
        <begin position="5"/>
        <end position="103"/>
    </location>
</feature>
<comment type="caution">
    <text evidence="6">The sequence shown here is derived from an EMBL/GenBank/DDBJ whole genome shotgun (WGS) entry which is preliminary data.</text>
</comment>
<evidence type="ECO:0008006" key="8">
    <source>
        <dbReference type="Google" id="ProtNLM"/>
    </source>
</evidence>
<dbReference type="InterPro" id="IPR004854">
    <property type="entry name" value="Ufd1-like"/>
</dbReference>
<dbReference type="InterPro" id="IPR055417">
    <property type="entry name" value="UFD1_N1"/>
</dbReference>
<feature type="compositionally biased region" description="Low complexity" evidence="3">
    <location>
        <begin position="287"/>
        <end position="303"/>
    </location>
</feature>
<feature type="compositionally biased region" description="Basic and acidic residues" evidence="3">
    <location>
        <begin position="255"/>
        <end position="269"/>
    </location>
</feature>
<feature type="compositionally biased region" description="Basic and acidic residues" evidence="3">
    <location>
        <begin position="358"/>
        <end position="367"/>
    </location>
</feature>
<dbReference type="Pfam" id="PF03152">
    <property type="entry name" value="UFD1_N1"/>
    <property type="match status" value="1"/>
</dbReference>
<dbReference type="Gene3D" id="3.10.330.10">
    <property type="match status" value="1"/>
</dbReference>
<evidence type="ECO:0000259" key="4">
    <source>
        <dbReference type="Pfam" id="PF03152"/>
    </source>
</evidence>
<sequence>MNIRFSDTYRCFSSATAGKPELEETDRILLPDDALNSIYQAGYDNNHGIMLFCIRNIHRGTEVYAGVENFTMPQGQVCLPYWIMEFLQCNDNDLVNISLTTLPRATRALFQPLDSSFFNIPSPKVVLEYTLRTHPCLTQGTIIIIKFNNKSYRLKVLKTEPASAVQAFKADIICDFATPMNEFKHHWNEPDTDSSDEELAPIVKKGQTISGKVVEETETPKPLHSTYAQRENDRLHGNVFRTKEIVQGQEILPPKPREKSSKKEDKVDYFDGQGHIVKKKKGKKGGKSPSNASLNSASEESAPAPKPAPSNQEDKSTNQSDVPKKSYFTGVARNVKGDSFKGEPVKPTPPPAPQQQNENEKKDEQKKSFFSGAARTLKSSTPQSQPSQPAQNPPPSTGNSGSSFFQGPSRKLKH</sequence>
<protein>
    <recommendedName>
        <fullName evidence="8">Ubiquitin fusion degradation protein</fullName>
    </recommendedName>
</protein>
<feature type="domain" description="Ubiquitin fusion degradation protein UFD1 N-terminal subdomain 2" evidence="5">
    <location>
        <begin position="106"/>
        <end position="179"/>
    </location>
</feature>
<evidence type="ECO:0000256" key="2">
    <source>
        <dbReference type="ARBA" id="ARBA00022786"/>
    </source>
</evidence>
<keyword evidence="2" id="KW-0833">Ubl conjugation pathway</keyword>
<evidence type="ECO:0000256" key="3">
    <source>
        <dbReference type="SAM" id="MobiDB-lite"/>
    </source>
</evidence>
<dbReference type="InterPro" id="IPR042299">
    <property type="entry name" value="Ufd1-like_Nn"/>
</dbReference>
<dbReference type="InterPro" id="IPR055418">
    <property type="entry name" value="UFD1_N2"/>
</dbReference>
<proteinExistence type="inferred from homology"/>
<feature type="compositionally biased region" description="Basic and acidic residues" evidence="3">
    <location>
        <begin position="335"/>
        <end position="344"/>
    </location>
</feature>
<dbReference type="Pfam" id="PF24842">
    <property type="entry name" value="UFD1_N2"/>
    <property type="match status" value="1"/>
</dbReference>
<feature type="compositionally biased region" description="Low complexity" evidence="3">
    <location>
        <begin position="379"/>
        <end position="390"/>
    </location>
</feature>
<evidence type="ECO:0000256" key="1">
    <source>
        <dbReference type="ARBA" id="ARBA00006043"/>
    </source>
</evidence>
<accession>A0ABR2KGD8</accession>
<dbReference type="PANTHER" id="PTHR12555:SF13">
    <property type="entry name" value="UBIQUITIN RECOGNITION FACTOR IN ER-ASSOCIATED DEGRADATION PROTEIN 1"/>
    <property type="match status" value="1"/>
</dbReference>
<organism evidence="6 7">
    <name type="scientific">Tritrichomonas musculus</name>
    <dbReference type="NCBI Taxonomy" id="1915356"/>
    <lineage>
        <taxon>Eukaryota</taxon>
        <taxon>Metamonada</taxon>
        <taxon>Parabasalia</taxon>
        <taxon>Tritrichomonadida</taxon>
        <taxon>Tritrichomonadidae</taxon>
        <taxon>Tritrichomonas</taxon>
    </lineage>
</organism>
<dbReference type="Proteomes" id="UP001470230">
    <property type="component" value="Unassembled WGS sequence"/>
</dbReference>
<evidence type="ECO:0000259" key="5">
    <source>
        <dbReference type="Pfam" id="PF24842"/>
    </source>
</evidence>
<evidence type="ECO:0000313" key="7">
    <source>
        <dbReference type="Proteomes" id="UP001470230"/>
    </source>
</evidence>
<comment type="similarity">
    <text evidence="1">Belongs to the UFD1 family.</text>
</comment>
<evidence type="ECO:0000313" key="6">
    <source>
        <dbReference type="EMBL" id="KAK8890190.1"/>
    </source>
</evidence>
<feature type="region of interest" description="Disordered" evidence="3">
    <location>
        <begin position="216"/>
        <end position="414"/>
    </location>
</feature>
<dbReference type="EMBL" id="JAPFFF010000005">
    <property type="protein sequence ID" value="KAK8890190.1"/>
    <property type="molecule type" value="Genomic_DNA"/>
</dbReference>
<dbReference type="PANTHER" id="PTHR12555">
    <property type="entry name" value="UBIQUITIN FUSION DEGRADATON PROTEIN 1"/>
    <property type="match status" value="1"/>
</dbReference>
<reference evidence="6 7" key="1">
    <citation type="submission" date="2024-04" db="EMBL/GenBank/DDBJ databases">
        <title>Tritrichomonas musculus Genome.</title>
        <authorList>
            <person name="Alves-Ferreira E."/>
            <person name="Grigg M."/>
            <person name="Lorenzi H."/>
            <person name="Galac M."/>
        </authorList>
    </citation>
    <scope>NUCLEOTIDE SEQUENCE [LARGE SCALE GENOMIC DNA]</scope>
    <source>
        <strain evidence="6 7">EAF2021</strain>
    </source>
</reference>
<keyword evidence="7" id="KW-1185">Reference proteome</keyword>
<gene>
    <name evidence="6" type="ORF">M9Y10_034960</name>
</gene>
<name>A0ABR2KGD8_9EUKA</name>